<protein>
    <submittedName>
        <fullName evidence="1">Uncharacterized protein</fullName>
    </submittedName>
</protein>
<organism evidence="1 2">
    <name type="scientific">Mya arenaria</name>
    <name type="common">Soft-shell clam</name>
    <dbReference type="NCBI Taxonomy" id="6604"/>
    <lineage>
        <taxon>Eukaryota</taxon>
        <taxon>Metazoa</taxon>
        <taxon>Spiralia</taxon>
        <taxon>Lophotrochozoa</taxon>
        <taxon>Mollusca</taxon>
        <taxon>Bivalvia</taxon>
        <taxon>Autobranchia</taxon>
        <taxon>Heteroconchia</taxon>
        <taxon>Euheterodonta</taxon>
        <taxon>Imparidentia</taxon>
        <taxon>Neoheterodontei</taxon>
        <taxon>Myida</taxon>
        <taxon>Myoidea</taxon>
        <taxon>Myidae</taxon>
        <taxon>Mya</taxon>
    </lineage>
</organism>
<sequence>MAFLSDTHCLGIRPVARIGLSAHPRRQGRVGGKYWQTAVSPSRRTRDSPCSANTHAHIETSADPCQFCLQSDIQASGYSTWVLGQDKAPLGKHYLTAEDRITNRNKQ</sequence>
<accession>A0ABY7EDC4</accession>
<name>A0ABY7EDC4_MYAAR</name>
<proteinExistence type="predicted"/>
<keyword evidence="2" id="KW-1185">Reference proteome</keyword>
<dbReference type="Proteomes" id="UP001164746">
    <property type="component" value="Chromosome 6"/>
</dbReference>
<dbReference type="EMBL" id="CP111017">
    <property type="protein sequence ID" value="WAR07104.1"/>
    <property type="molecule type" value="Genomic_DNA"/>
</dbReference>
<evidence type="ECO:0000313" key="1">
    <source>
        <dbReference type="EMBL" id="WAR07104.1"/>
    </source>
</evidence>
<evidence type="ECO:0000313" key="2">
    <source>
        <dbReference type="Proteomes" id="UP001164746"/>
    </source>
</evidence>
<gene>
    <name evidence="1" type="ORF">MAR_017062</name>
</gene>
<reference evidence="1" key="1">
    <citation type="submission" date="2022-11" db="EMBL/GenBank/DDBJ databases">
        <title>Centuries of genome instability and evolution in soft-shell clam transmissible cancer (bioRxiv).</title>
        <authorList>
            <person name="Hart S.F.M."/>
            <person name="Yonemitsu M.A."/>
            <person name="Giersch R.M."/>
            <person name="Beal B.F."/>
            <person name="Arriagada G."/>
            <person name="Davis B.W."/>
            <person name="Ostrander E.A."/>
            <person name="Goff S.P."/>
            <person name="Metzger M.J."/>
        </authorList>
    </citation>
    <scope>NUCLEOTIDE SEQUENCE</scope>
    <source>
        <strain evidence="1">MELC-2E11</strain>
        <tissue evidence="1">Siphon/mantle</tissue>
    </source>
</reference>